<keyword evidence="2" id="KW-1185">Reference proteome</keyword>
<gene>
    <name evidence="1" type="ORF">AKJ29_16660</name>
</gene>
<sequence length="72" mass="8246">MVKWQSMDTYPGGKALFWCTDAFGGYAAYGEIWEAPRDDGPRIWDDEDRGFALLQDVSHWAECRPPISPDLH</sequence>
<comment type="caution">
    <text evidence="1">The sequence shown here is derived from an EMBL/GenBank/DDBJ whole genome shotgun (WGS) entry which is preliminary data.</text>
</comment>
<reference evidence="1 2" key="1">
    <citation type="submission" date="2015-09" db="EMBL/GenBank/DDBJ databases">
        <title>Draft genome sequence of Aliiroseovarius crassostreae CV919-312TSm, the causative agent of Roseovarius Oyster Disease (formerly Juvenile Oyster Disease).</title>
        <authorList>
            <person name="Kessner L."/>
            <person name="Spinard E."/>
            <person name="Nelson D."/>
        </authorList>
    </citation>
    <scope>NUCLEOTIDE SEQUENCE [LARGE SCALE GENOMIC DNA]</scope>
    <source>
        <strain evidence="1 2">CV919-312</strain>
    </source>
</reference>
<dbReference type="Proteomes" id="UP000050471">
    <property type="component" value="Unassembled WGS sequence"/>
</dbReference>
<organism evidence="1 2">
    <name type="scientific">Aliiroseovarius crassostreae</name>
    <dbReference type="NCBI Taxonomy" id="154981"/>
    <lineage>
        <taxon>Bacteria</taxon>
        <taxon>Pseudomonadati</taxon>
        <taxon>Pseudomonadota</taxon>
        <taxon>Alphaproteobacteria</taxon>
        <taxon>Rhodobacterales</taxon>
        <taxon>Paracoccaceae</taxon>
        <taxon>Aliiroseovarius</taxon>
    </lineage>
</organism>
<evidence type="ECO:0000313" key="1">
    <source>
        <dbReference type="EMBL" id="KPN64265.1"/>
    </source>
</evidence>
<dbReference type="STRING" id="154981.AKJ29_16660"/>
<dbReference type="AlphaFoldDB" id="A0A0P7IJW0"/>
<evidence type="ECO:0000313" key="2">
    <source>
        <dbReference type="Proteomes" id="UP000050471"/>
    </source>
</evidence>
<proteinExistence type="predicted"/>
<dbReference type="RefSeq" id="WP_055188341.1">
    <property type="nucleotide sequence ID" value="NZ_FPBS01000001.1"/>
</dbReference>
<protein>
    <submittedName>
        <fullName evidence="1">Uncharacterized protein</fullName>
    </submittedName>
</protein>
<accession>A0A0P7IJW0</accession>
<dbReference type="EMBL" id="LKBA01000004">
    <property type="protein sequence ID" value="KPN64265.1"/>
    <property type="molecule type" value="Genomic_DNA"/>
</dbReference>
<name>A0A0P7IJW0_9RHOB</name>